<protein>
    <submittedName>
        <fullName evidence="3">DUF883 domain-containing protein</fullName>
    </submittedName>
</protein>
<sequence>MGIFSGKTQPRDELEKLVDELRDVISSRDLDDVPQIRQIRERFDEGYHNLRDAAVRTAQEAASRAKDHAHAANQYAHDEPWQVAGAAIAVGALLGYLLARR</sequence>
<dbReference type="OrthoDB" id="8821422at2"/>
<keyword evidence="4" id="KW-1185">Reference proteome</keyword>
<dbReference type="PANTHER" id="PTHR35893">
    <property type="entry name" value="INNER MEMBRANE PROTEIN-RELATED"/>
    <property type="match status" value="1"/>
</dbReference>
<dbReference type="InterPro" id="IPR010279">
    <property type="entry name" value="YqjD/ElaB"/>
</dbReference>
<reference evidence="3 4" key="1">
    <citation type="journal article" date="2015" name="Antonie Van Leeuwenhoek">
        <title>Lampropedia puyangensis sp. nov., isolated from symptomatic bark of Populus ? euramericana canker and emended description of Lampropedia hyalina (Ehrenberg 1832) Lee et al. 2004.</title>
        <authorList>
            <person name="Li Y."/>
            <person name="Wang T."/>
            <person name="Piao C.G."/>
            <person name="Wang L.F."/>
            <person name="Tian G.Z."/>
            <person name="Zhu T.H."/>
            <person name="Guo M.W."/>
        </authorList>
    </citation>
    <scope>NUCLEOTIDE SEQUENCE [LARGE SCALE GENOMIC DNA]</scope>
    <source>
        <strain evidence="3 4">2-bin</strain>
    </source>
</reference>
<keyword evidence="1" id="KW-1133">Transmembrane helix</keyword>
<accession>A0A4V4GQW1</accession>
<proteinExistence type="predicted"/>
<gene>
    <name evidence="3" type="ORF">E9531_13795</name>
</gene>
<organism evidence="3 4">
    <name type="scientific">Lampropedia puyangensis</name>
    <dbReference type="NCBI Taxonomy" id="1330072"/>
    <lineage>
        <taxon>Bacteria</taxon>
        <taxon>Pseudomonadati</taxon>
        <taxon>Pseudomonadota</taxon>
        <taxon>Betaproteobacteria</taxon>
        <taxon>Burkholderiales</taxon>
        <taxon>Comamonadaceae</taxon>
        <taxon>Lampropedia</taxon>
    </lineage>
</organism>
<evidence type="ECO:0000256" key="1">
    <source>
        <dbReference type="SAM" id="Phobius"/>
    </source>
</evidence>
<name>A0A4V4GQW1_9BURK</name>
<dbReference type="PANTHER" id="PTHR35893:SF3">
    <property type="entry name" value="INNER MEMBRANE PROTEIN"/>
    <property type="match status" value="1"/>
</dbReference>
<keyword evidence="1" id="KW-0812">Transmembrane</keyword>
<dbReference type="AlphaFoldDB" id="A0A4V4GQW1"/>
<evidence type="ECO:0000259" key="2">
    <source>
        <dbReference type="Pfam" id="PF19029"/>
    </source>
</evidence>
<dbReference type="RefSeq" id="WP_136574352.1">
    <property type="nucleotide sequence ID" value="NZ_STFG01000018.1"/>
</dbReference>
<dbReference type="InterPro" id="IPR043605">
    <property type="entry name" value="DUF883_C"/>
</dbReference>
<comment type="caution">
    <text evidence="3">The sequence shown here is derived from an EMBL/GenBank/DDBJ whole genome shotgun (WGS) entry which is preliminary data.</text>
</comment>
<dbReference type="GO" id="GO:0043022">
    <property type="term" value="F:ribosome binding"/>
    <property type="evidence" value="ECO:0007669"/>
    <property type="project" value="InterPro"/>
</dbReference>
<evidence type="ECO:0000313" key="3">
    <source>
        <dbReference type="EMBL" id="THT98745.1"/>
    </source>
</evidence>
<feature type="transmembrane region" description="Helical" evidence="1">
    <location>
        <begin position="81"/>
        <end position="99"/>
    </location>
</feature>
<dbReference type="Pfam" id="PF19029">
    <property type="entry name" value="DUF883_C"/>
    <property type="match status" value="1"/>
</dbReference>
<keyword evidence="1" id="KW-0472">Membrane</keyword>
<evidence type="ECO:0000313" key="4">
    <source>
        <dbReference type="Proteomes" id="UP000308917"/>
    </source>
</evidence>
<dbReference type="EMBL" id="STFG01000018">
    <property type="protein sequence ID" value="THT98745.1"/>
    <property type="molecule type" value="Genomic_DNA"/>
</dbReference>
<dbReference type="Proteomes" id="UP000308917">
    <property type="component" value="Unassembled WGS sequence"/>
</dbReference>
<feature type="domain" description="DUF883" evidence="2">
    <location>
        <begin position="72"/>
        <end position="101"/>
    </location>
</feature>